<dbReference type="PANTHER" id="PTHR39159:SF1">
    <property type="entry name" value="UPF0374 PROTEIN YGAC"/>
    <property type="match status" value="1"/>
</dbReference>
<keyword evidence="1" id="KW-0378">Hydrolase</keyword>
<evidence type="ECO:0000259" key="2">
    <source>
        <dbReference type="Pfam" id="PF04167"/>
    </source>
</evidence>
<dbReference type="EMBL" id="LN890655">
    <property type="protein sequence ID" value="CUS02920.2"/>
    <property type="molecule type" value="Genomic_DNA"/>
</dbReference>
<dbReference type="KEGG" id="pbf:CFX0092_A1042"/>
<protein>
    <recommendedName>
        <fullName evidence="2">DUF402 domain-containing protein</fullName>
    </recommendedName>
</protein>
<evidence type="ECO:0000313" key="3">
    <source>
        <dbReference type="EMBL" id="CUS02920.2"/>
    </source>
</evidence>
<dbReference type="InterPro" id="IPR007295">
    <property type="entry name" value="DUF402"/>
</dbReference>
<dbReference type="PANTHER" id="PTHR39159">
    <property type="match status" value="1"/>
</dbReference>
<evidence type="ECO:0000256" key="1">
    <source>
        <dbReference type="ARBA" id="ARBA00022801"/>
    </source>
</evidence>
<dbReference type="OrthoDB" id="1645325at2"/>
<accession>A0A160T333</accession>
<organism evidence="3 4">
    <name type="scientific">Candidatus Promineifilum breve</name>
    <dbReference type="NCBI Taxonomy" id="1806508"/>
    <lineage>
        <taxon>Bacteria</taxon>
        <taxon>Bacillati</taxon>
        <taxon>Chloroflexota</taxon>
        <taxon>Ardenticatenia</taxon>
        <taxon>Candidatus Promineifilales</taxon>
        <taxon>Candidatus Promineifilaceae</taxon>
        <taxon>Candidatus Promineifilum</taxon>
    </lineage>
</organism>
<dbReference type="Pfam" id="PF04167">
    <property type="entry name" value="DUF402"/>
    <property type="match status" value="1"/>
</dbReference>
<dbReference type="GO" id="GO:0016787">
    <property type="term" value="F:hydrolase activity"/>
    <property type="evidence" value="ECO:0007669"/>
    <property type="project" value="UniProtKB-KW"/>
</dbReference>
<keyword evidence="4" id="KW-1185">Reference proteome</keyword>
<dbReference type="Gene3D" id="2.40.380.10">
    <property type="entry name" value="FomD-like"/>
    <property type="match status" value="1"/>
</dbReference>
<reference evidence="3" key="1">
    <citation type="submission" date="2016-01" db="EMBL/GenBank/DDBJ databases">
        <authorList>
            <person name="Mcilroy J.S."/>
            <person name="Karst M S."/>
            <person name="Albertsen M."/>
        </authorList>
    </citation>
    <scope>NUCLEOTIDE SEQUENCE</scope>
    <source>
        <strain evidence="3">Cfx-K</strain>
    </source>
</reference>
<proteinExistence type="predicted"/>
<dbReference type="SUPFAM" id="SSF159234">
    <property type="entry name" value="FomD-like"/>
    <property type="match status" value="1"/>
</dbReference>
<dbReference type="AlphaFoldDB" id="A0A160T333"/>
<dbReference type="RefSeq" id="WP_157912910.1">
    <property type="nucleotide sequence ID" value="NZ_LN890655.1"/>
</dbReference>
<dbReference type="InterPro" id="IPR050212">
    <property type="entry name" value="Ntdp-like"/>
</dbReference>
<gene>
    <name evidence="3" type="ORF">CFX0092_A1042</name>
</gene>
<name>A0A160T333_9CHLR</name>
<dbReference type="InterPro" id="IPR035930">
    <property type="entry name" value="FomD-like_sf"/>
</dbReference>
<sequence length="175" mass="20162">MKPGDVIWVRVFKADGSTHRWWQAVVESADADCVITYAKAGNQVFHNPNRFRKPVFFQKYDIRSYYWPGRRYDFLEVYWPDGRLHELYADITSPVEVLADEVRFVDHELDVQMYAGKPPLIVDQDEFAEAAQEYHYTDDFMAVCNAQAEALLPLMAHWQPVGIQTSGEPATGPDS</sequence>
<evidence type="ECO:0000313" key="4">
    <source>
        <dbReference type="Proteomes" id="UP000215027"/>
    </source>
</evidence>
<dbReference type="Proteomes" id="UP000215027">
    <property type="component" value="Chromosome I"/>
</dbReference>
<feature type="domain" description="DUF402" evidence="2">
    <location>
        <begin position="15"/>
        <end position="156"/>
    </location>
</feature>